<dbReference type="InterPro" id="IPR001173">
    <property type="entry name" value="Glyco_trans_2-like"/>
</dbReference>
<dbReference type="PANTHER" id="PTHR43685:SF2">
    <property type="entry name" value="GLYCOSYLTRANSFERASE 2-LIKE DOMAIN-CONTAINING PROTEIN"/>
    <property type="match status" value="1"/>
</dbReference>
<keyword evidence="2" id="KW-0808">Transferase</keyword>
<evidence type="ECO:0000313" key="2">
    <source>
        <dbReference type="EMBL" id="RDY25018.1"/>
    </source>
</evidence>
<protein>
    <submittedName>
        <fullName evidence="2">Glycosyltransferase family 2 protein</fullName>
    </submittedName>
</protein>
<dbReference type="CDD" id="cd00761">
    <property type="entry name" value="Glyco_tranf_GTA_type"/>
    <property type="match status" value="1"/>
</dbReference>
<proteinExistence type="predicted"/>
<evidence type="ECO:0000313" key="3">
    <source>
        <dbReference type="Proteomes" id="UP000243494"/>
    </source>
</evidence>
<dbReference type="Pfam" id="PF00535">
    <property type="entry name" value="Glycos_transf_2"/>
    <property type="match status" value="1"/>
</dbReference>
<accession>A0A371IX20</accession>
<gene>
    <name evidence="2" type="ORF">CHF27_002110</name>
</gene>
<comment type="caution">
    <text evidence="2">The sequence shown here is derived from an EMBL/GenBank/DDBJ whole genome shotgun (WGS) entry which is preliminary data.</text>
</comment>
<sequence length="263" mass="31043">MISLLLPTLGRREKELIRLFESLENQTYKDFEVIVVSQGNHDIVKNCLSKFDFKYTHIVSDTIGLSIARNIGLKHINGDIYTLSDDDCWYENDSLEFVNNFFKQHDSDIACFQYYDLDRKIYAKEYPKEAIYDFPKMRVLKQASIDIYINTSKVKDYTIGFDERFGVGGRYNSGEENIYLMDLKNLGYKFDYYPKILAYHEVRENDYLDDKSFVAKAALFKRLFGRYKGLIMYTAFAAKKFSKVDNVIKLYLKGIKEYFKFKL</sequence>
<dbReference type="RefSeq" id="WP_095405774.1">
    <property type="nucleotide sequence ID" value="NZ_NOJZ02000001.1"/>
</dbReference>
<organism evidence="2 3">
    <name type="scientific">Romboutsia maritimum</name>
    <dbReference type="NCBI Taxonomy" id="2020948"/>
    <lineage>
        <taxon>Bacteria</taxon>
        <taxon>Bacillati</taxon>
        <taxon>Bacillota</taxon>
        <taxon>Clostridia</taxon>
        <taxon>Peptostreptococcales</taxon>
        <taxon>Peptostreptococcaceae</taxon>
        <taxon>Romboutsia</taxon>
    </lineage>
</organism>
<dbReference type="OrthoDB" id="153025at2"/>
<feature type="domain" description="Glycosyltransferase 2-like" evidence="1">
    <location>
        <begin position="3"/>
        <end position="140"/>
    </location>
</feature>
<dbReference type="InterPro" id="IPR029044">
    <property type="entry name" value="Nucleotide-diphossugar_trans"/>
</dbReference>
<dbReference type="PANTHER" id="PTHR43685">
    <property type="entry name" value="GLYCOSYLTRANSFERASE"/>
    <property type="match status" value="1"/>
</dbReference>
<dbReference type="Gene3D" id="3.90.550.10">
    <property type="entry name" value="Spore Coat Polysaccharide Biosynthesis Protein SpsA, Chain A"/>
    <property type="match status" value="1"/>
</dbReference>
<evidence type="ECO:0000259" key="1">
    <source>
        <dbReference type="Pfam" id="PF00535"/>
    </source>
</evidence>
<keyword evidence="3" id="KW-1185">Reference proteome</keyword>
<dbReference type="Proteomes" id="UP000243494">
    <property type="component" value="Unassembled WGS sequence"/>
</dbReference>
<dbReference type="AlphaFoldDB" id="A0A371IX20"/>
<dbReference type="EMBL" id="NOJZ02000001">
    <property type="protein sequence ID" value="RDY25018.1"/>
    <property type="molecule type" value="Genomic_DNA"/>
</dbReference>
<dbReference type="GO" id="GO:0016740">
    <property type="term" value="F:transferase activity"/>
    <property type="evidence" value="ECO:0007669"/>
    <property type="project" value="UniProtKB-KW"/>
</dbReference>
<reference evidence="2 3" key="1">
    <citation type="journal article" date="2017" name="Genome Announc.">
        <title>Draft Genome Sequence of Romboutsia maritimum sp. nov. Strain CCRI-22766(T), Isolated from Coastal Estuarine Mud.</title>
        <authorList>
            <person name="Maheux A.F."/>
            <person name="Boudreau D.K."/>
            <person name="Berube E."/>
            <person name="Boissinot M."/>
            <person name="Raymond F."/>
            <person name="Brodeur S."/>
            <person name="Corbeil J."/>
            <person name="Brightwell G."/>
            <person name="Broda D."/>
            <person name="Omar R.F."/>
            <person name="Bergeron M.G."/>
        </authorList>
    </citation>
    <scope>NUCLEOTIDE SEQUENCE [LARGE SCALE GENOMIC DNA]</scope>
    <source>
        <strain evidence="2 3">CCRI-22766</strain>
    </source>
</reference>
<dbReference type="SUPFAM" id="SSF53448">
    <property type="entry name" value="Nucleotide-diphospho-sugar transferases"/>
    <property type="match status" value="1"/>
</dbReference>
<dbReference type="InterPro" id="IPR050834">
    <property type="entry name" value="Glycosyltransf_2"/>
</dbReference>
<name>A0A371IX20_9FIRM</name>